<dbReference type="InterPro" id="IPR007960">
    <property type="entry name" value="TAS2R"/>
</dbReference>
<protein>
    <recommendedName>
        <fullName evidence="13">Taste receptor type 2</fullName>
    </recommendedName>
</protein>
<keyword evidence="4 13" id="KW-0716">Sensory transduction</keyword>
<keyword evidence="8 13" id="KW-0472">Membrane</keyword>
<keyword evidence="7 13" id="KW-0297">G-protein coupled receptor</keyword>
<evidence type="ECO:0000256" key="3">
    <source>
        <dbReference type="ARBA" id="ARBA00022480"/>
    </source>
</evidence>
<keyword evidence="6 14" id="KW-1133">Transmembrane helix</keyword>
<keyword evidence="9 13" id="KW-0675">Receptor</keyword>
<keyword evidence="5 13" id="KW-0812">Transmembrane</keyword>
<dbReference type="GO" id="GO:0004930">
    <property type="term" value="F:G protein-coupled receptor activity"/>
    <property type="evidence" value="ECO:0007669"/>
    <property type="project" value="UniProtKB-KW"/>
</dbReference>
<feature type="transmembrane region" description="Helical" evidence="14">
    <location>
        <begin position="71"/>
        <end position="95"/>
    </location>
</feature>
<keyword evidence="11 13" id="KW-0807">Transducer</keyword>
<feature type="transmembrane region" description="Helical" evidence="14">
    <location>
        <begin position="232"/>
        <end position="253"/>
    </location>
</feature>
<feature type="transmembrane region" description="Helical" evidence="14">
    <location>
        <begin position="30"/>
        <end position="51"/>
    </location>
</feature>
<evidence type="ECO:0000256" key="14">
    <source>
        <dbReference type="SAM" id="Phobius"/>
    </source>
</evidence>
<evidence type="ECO:0000256" key="11">
    <source>
        <dbReference type="ARBA" id="ARBA00023224"/>
    </source>
</evidence>
<evidence type="ECO:0000256" key="7">
    <source>
        <dbReference type="ARBA" id="ARBA00023040"/>
    </source>
</evidence>
<dbReference type="SUPFAM" id="SSF81321">
    <property type="entry name" value="Family A G protein-coupled receptor-like"/>
    <property type="match status" value="1"/>
</dbReference>
<dbReference type="GO" id="GO:0033038">
    <property type="term" value="F:bitter taste receptor activity"/>
    <property type="evidence" value="ECO:0007669"/>
    <property type="project" value="InterPro"/>
</dbReference>
<gene>
    <name evidence="15" type="primary">Tas2r60</name>
</gene>
<keyword evidence="3 13" id="KW-0919">Taste</keyword>
<keyword evidence="10" id="KW-0325">Glycoprotein</keyword>
<dbReference type="PANTHER" id="PTHR11394">
    <property type="entry name" value="TASTE RECEPTOR TYPE 2"/>
    <property type="match status" value="1"/>
</dbReference>
<comment type="similarity">
    <text evidence="2 12">Belongs to the G-protein coupled receptor T2R family.</text>
</comment>
<feature type="transmembrane region" description="Helical" evidence="14">
    <location>
        <begin position="265"/>
        <end position="286"/>
    </location>
</feature>
<dbReference type="GO" id="GO:0016020">
    <property type="term" value="C:membrane"/>
    <property type="evidence" value="ECO:0007669"/>
    <property type="project" value="UniProtKB-SubCell"/>
</dbReference>
<comment type="subcellular location">
    <subcellularLocation>
        <location evidence="1 13">Membrane</location>
        <topology evidence="1 13">Multi-pass membrane protein</topology>
    </subcellularLocation>
</comment>
<evidence type="ECO:0000256" key="12">
    <source>
        <dbReference type="RuleBase" id="RU004423"/>
    </source>
</evidence>
<evidence type="ECO:0000256" key="1">
    <source>
        <dbReference type="ARBA" id="ARBA00004141"/>
    </source>
</evidence>
<dbReference type="Pfam" id="PF05296">
    <property type="entry name" value="TAS2R"/>
    <property type="match status" value="2"/>
</dbReference>
<reference evidence="15" key="1">
    <citation type="submission" date="2023-09" db="UniProtKB">
        <authorList>
            <consortium name="Ensembl"/>
        </authorList>
    </citation>
    <scope>IDENTIFICATION</scope>
</reference>
<dbReference type="Ensembl" id="ENSCCNT00000011574.1">
    <property type="protein sequence ID" value="ENSCCNP00000008782.1"/>
    <property type="gene ID" value="ENSCCNG00000009272.1"/>
</dbReference>
<dbReference type="AlphaFoldDB" id="A0A8C0WBA3"/>
<evidence type="ECO:0000256" key="6">
    <source>
        <dbReference type="ARBA" id="ARBA00022989"/>
    </source>
</evidence>
<evidence type="ECO:0000256" key="4">
    <source>
        <dbReference type="ARBA" id="ARBA00022606"/>
    </source>
</evidence>
<evidence type="ECO:0000256" key="2">
    <source>
        <dbReference type="ARBA" id="ARBA00007376"/>
    </source>
</evidence>
<evidence type="ECO:0000256" key="8">
    <source>
        <dbReference type="ARBA" id="ARBA00023136"/>
    </source>
</evidence>
<dbReference type="PANTHER" id="PTHR11394:SF32">
    <property type="entry name" value="TASTE RECEPTOR TYPE 2 MEMBER 60"/>
    <property type="match status" value="1"/>
</dbReference>
<evidence type="ECO:0000256" key="5">
    <source>
        <dbReference type="ARBA" id="ARBA00022692"/>
    </source>
</evidence>
<evidence type="ECO:0000256" key="13">
    <source>
        <dbReference type="RuleBase" id="RU004424"/>
    </source>
</evidence>
<feature type="transmembrane region" description="Helical" evidence="14">
    <location>
        <begin position="107"/>
        <end position="128"/>
    </location>
</feature>
<feature type="transmembrane region" description="Helical" evidence="14">
    <location>
        <begin position="135"/>
        <end position="154"/>
    </location>
</feature>
<accession>A0A8C0WBA3</accession>
<feature type="transmembrane region" description="Helical" evidence="14">
    <location>
        <begin position="186"/>
        <end position="207"/>
    </location>
</feature>
<proteinExistence type="inferred from homology"/>
<evidence type="ECO:0000313" key="15">
    <source>
        <dbReference type="Ensembl" id="ENSCCNP00000008782.1"/>
    </source>
</evidence>
<sequence length="301" mass="34348">MALDTLGPLFSTGEMSGYHRVPECLTDKRVIILVIILLLLCLIAAVVNGFITAALGKKWLLQRMLSPYNKLLISLTASRFCLQWVVIGKTVYIFLHPTVFPYNPAMQLLSFLWEFLNAITLWFCTWWVPRMLFSSVGLSSLNSILSFIGNLIIYQDYLRSNWQSWNVTGNSLGLSFEKFNFFLPKMIMWTMPFAVFLIFMVLLLTSLGRHMKKTLLTISGFQGSPLLSHGRALLVLFSFFILFTSSFLSLVLSSVGTFPVQELGFWMWQVVIHLCIAVHSVILLFSNPMLREMLERGCSSR</sequence>
<name>A0A8C0WBA3_CASCN</name>
<organism evidence="15">
    <name type="scientific">Castor canadensis</name>
    <name type="common">American beaver</name>
    <dbReference type="NCBI Taxonomy" id="51338"/>
    <lineage>
        <taxon>Eukaryota</taxon>
        <taxon>Metazoa</taxon>
        <taxon>Chordata</taxon>
        <taxon>Craniata</taxon>
        <taxon>Vertebrata</taxon>
        <taxon>Euteleostomi</taxon>
        <taxon>Mammalia</taxon>
        <taxon>Eutheria</taxon>
        <taxon>Euarchontoglires</taxon>
        <taxon>Glires</taxon>
        <taxon>Rodentia</taxon>
        <taxon>Castorimorpha</taxon>
        <taxon>Castoridae</taxon>
        <taxon>Castor</taxon>
    </lineage>
</organism>
<evidence type="ECO:0000256" key="10">
    <source>
        <dbReference type="ARBA" id="ARBA00023180"/>
    </source>
</evidence>
<evidence type="ECO:0000256" key="9">
    <source>
        <dbReference type="ARBA" id="ARBA00023170"/>
    </source>
</evidence>